<dbReference type="Proteomes" id="UP000678895">
    <property type="component" value="Unassembled WGS sequence"/>
</dbReference>
<dbReference type="AlphaFoldDB" id="A0A919Y0B7"/>
<evidence type="ECO:0000313" key="1">
    <source>
        <dbReference type="EMBL" id="GIO42287.1"/>
    </source>
</evidence>
<protein>
    <submittedName>
        <fullName evidence="1">Uncharacterized protein</fullName>
    </submittedName>
</protein>
<dbReference type="EMBL" id="BORS01000006">
    <property type="protein sequence ID" value="GIO42287.1"/>
    <property type="molecule type" value="Genomic_DNA"/>
</dbReference>
<reference evidence="1" key="1">
    <citation type="submission" date="2021-03" db="EMBL/GenBank/DDBJ databases">
        <title>Antimicrobial resistance genes in bacteria isolated from Japanese honey, and their potential for conferring macrolide and lincosamide resistance in the American foulbrood pathogen Paenibacillus larvae.</title>
        <authorList>
            <person name="Okamoto M."/>
            <person name="Kumagai M."/>
            <person name="Kanamori H."/>
            <person name="Takamatsu D."/>
        </authorList>
    </citation>
    <scope>NUCLEOTIDE SEQUENCE</scope>
    <source>
        <strain evidence="1">J41TS4</strain>
    </source>
</reference>
<name>A0A919Y0B7_9BACL</name>
<gene>
    <name evidence="1" type="ORF">J41TS4_20450</name>
</gene>
<proteinExistence type="predicted"/>
<comment type="caution">
    <text evidence="1">The sequence shown here is derived from an EMBL/GenBank/DDBJ whole genome shotgun (WGS) entry which is preliminary data.</text>
</comment>
<keyword evidence="2" id="KW-1185">Reference proteome</keyword>
<evidence type="ECO:0000313" key="2">
    <source>
        <dbReference type="Proteomes" id="UP000678895"/>
    </source>
</evidence>
<sequence length="77" mass="8781">MYTYIAKAIKVNREIILTLKDNSKIAGLPSWGQDHSRIKIKSDERTIWIPLNEIVHVTTILNFCTTSDTYATKEASN</sequence>
<accession>A0A919Y0B7</accession>
<dbReference type="RefSeq" id="WP_301627029.1">
    <property type="nucleotide sequence ID" value="NZ_BORS01000006.1"/>
</dbReference>
<organism evidence="1 2">
    <name type="scientific">Paenibacillus apis</name>
    <dbReference type="NCBI Taxonomy" id="1792174"/>
    <lineage>
        <taxon>Bacteria</taxon>
        <taxon>Bacillati</taxon>
        <taxon>Bacillota</taxon>
        <taxon>Bacilli</taxon>
        <taxon>Bacillales</taxon>
        <taxon>Paenibacillaceae</taxon>
        <taxon>Paenibacillus</taxon>
    </lineage>
</organism>